<gene>
    <name evidence="2" type="ORF">ABSH63_09290</name>
</gene>
<dbReference type="SUPFAM" id="SSF53218">
    <property type="entry name" value="Molybdenum cofactor biosynthesis proteins"/>
    <property type="match status" value="1"/>
</dbReference>
<dbReference type="SMART" id="SM00852">
    <property type="entry name" value="MoCF_biosynth"/>
    <property type="match status" value="1"/>
</dbReference>
<dbReference type="InterPro" id="IPR036425">
    <property type="entry name" value="MoaB/Mog-like_dom_sf"/>
</dbReference>
<dbReference type="InterPro" id="IPR050101">
    <property type="entry name" value="CinA"/>
</dbReference>
<protein>
    <submittedName>
        <fullName evidence="2">Molybdopterin-binding protein</fullName>
    </submittedName>
</protein>
<dbReference type="InterPro" id="IPR001453">
    <property type="entry name" value="MoaB/Mog_dom"/>
</dbReference>
<reference evidence="2 3" key="1">
    <citation type="submission" date="2024-06" db="EMBL/GenBank/DDBJ databases">
        <authorList>
            <person name="Li Z."/>
            <person name="Jiang Y."/>
        </authorList>
    </citation>
    <scope>NUCLEOTIDE SEQUENCE [LARGE SCALE GENOMIC DNA]</scope>
    <source>
        <strain evidence="2 3">HSW-8</strain>
    </source>
</reference>
<dbReference type="CDD" id="cd00885">
    <property type="entry name" value="cinA"/>
    <property type="match status" value="1"/>
</dbReference>
<comment type="caution">
    <text evidence="2">The sequence shown here is derived from an EMBL/GenBank/DDBJ whole genome shotgun (WGS) entry which is preliminary data.</text>
</comment>
<sequence length="261" mass="28787">MPRQTPRIGLIVVGDEILCGKRQDRHLPTVIELLRTRGLELAWARLVGDDEDDIADALRWAIARGDLVLSCGGIGATPDDRTRQAAARAFGVPLTRHAEAEALIVAQYGAAARPNRVRMADFPRGAGLIPNPVNRVPGFWCGDCHFVPGFPEMAWPMLEWVLDTRYAHLHRSAPPVEYRIRVLGTSGEGDLLPLMEDTLARHPGIKLSSLPFRGDATRPRQIEFGFKGEAALAARACRHFHEGLRAFADVQVEWLCEPPAA</sequence>
<name>A0ABV2ABK3_9GAMM</name>
<dbReference type="PANTHER" id="PTHR13939:SF0">
    <property type="entry name" value="NMN AMIDOHYDROLASE-LIKE PROTEIN YFAY"/>
    <property type="match status" value="1"/>
</dbReference>
<dbReference type="PANTHER" id="PTHR13939">
    <property type="entry name" value="NICOTINAMIDE-NUCLEOTIDE AMIDOHYDROLASE PNCC"/>
    <property type="match status" value="1"/>
</dbReference>
<keyword evidence="3" id="KW-1185">Reference proteome</keyword>
<feature type="domain" description="MoaB/Mog" evidence="1">
    <location>
        <begin position="9"/>
        <end position="169"/>
    </location>
</feature>
<evidence type="ECO:0000313" key="2">
    <source>
        <dbReference type="EMBL" id="MES0874196.1"/>
    </source>
</evidence>
<dbReference type="Proteomes" id="UP001465331">
    <property type="component" value="Unassembled WGS sequence"/>
</dbReference>
<accession>A0ABV2ABK3</accession>
<dbReference type="RefSeq" id="WP_352889226.1">
    <property type="nucleotide sequence ID" value="NZ_JBEPIJ010000009.1"/>
</dbReference>
<proteinExistence type="predicted"/>
<dbReference type="Pfam" id="PF00994">
    <property type="entry name" value="MoCF_biosynth"/>
    <property type="match status" value="1"/>
</dbReference>
<evidence type="ECO:0000259" key="1">
    <source>
        <dbReference type="SMART" id="SM00852"/>
    </source>
</evidence>
<organism evidence="2 3">
    <name type="scientific">Sinimarinibacterium thermocellulolyticum</name>
    <dbReference type="NCBI Taxonomy" id="3170016"/>
    <lineage>
        <taxon>Bacteria</taxon>
        <taxon>Pseudomonadati</taxon>
        <taxon>Pseudomonadota</taxon>
        <taxon>Gammaproteobacteria</taxon>
        <taxon>Nevskiales</taxon>
        <taxon>Nevskiaceae</taxon>
        <taxon>Sinimarinibacterium</taxon>
    </lineage>
</organism>
<evidence type="ECO:0000313" key="3">
    <source>
        <dbReference type="Proteomes" id="UP001465331"/>
    </source>
</evidence>
<dbReference type="Gene3D" id="3.40.980.10">
    <property type="entry name" value="MoaB/Mog-like domain"/>
    <property type="match status" value="1"/>
</dbReference>
<dbReference type="EMBL" id="JBEPIJ010000009">
    <property type="protein sequence ID" value="MES0874196.1"/>
    <property type="molecule type" value="Genomic_DNA"/>
</dbReference>